<dbReference type="PROSITE" id="PS00041">
    <property type="entry name" value="HTH_ARAC_FAMILY_1"/>
    <property type="match status" value="1"/>
</dbReference>
<dbReference type="InterPro" id="IPR001789">
    <property type="entry name" value="Sig_transdc_resp-reg_receiver"/>
</dbReference>
<evidence type="ECO:0000256" key="3">
    <source>
        <dbReference type="ARBA" id="ARBA00023163"/>
    </source>
</evidence>
<evidence type="ECO:0000313" key="8">
    <source>
        <dbReference type="Proteomes" id="UP001596253"/>
    </source>
</evidence>
<dbReference type="SUPFAM" id="SSF52172">
    <property type="entry name" value="CheY-like"/>
    <property type="match status" value="1"/>
</dbReference>
<organism evidence="7 8">
    <name type="scientific">Lactiplantibacillus dongliensis</name>
    <dbReference type="NCBI Taxonomy" id="2559919"/>
    <lineage>
        <taxon>Bacteria</taxon>
        <taxon>Bacillati</taxon>
        <taxon>Bacillota</taxon>
        <taxon>Bacilli</taxon>
        <taxon>Lactobacillales</taxon>
        <taxon>Lactobacillaceae</taxon>
        <taxon>Lactiplantibacillus</taxon>
    </lineage>
</organism>
<feature type="domain" description="Response regulatory" evidence="6">
    <location>
        <begin position="3"/>
        <end position="120"/>
    </location>
</feature>
<sequence>MPSLLIVDDEQALRHGLAHYLAHLESPFETIVTAENGQTALAKLEQQPFAAALVDINLGDINGLDLISLINQRYPQTLVVIISGYDDFDFARRAIKLKVLDYLLKPIPRSDLKQLMATLAQKLATVPPVKPVANDLATSGQTYIEAHYSDKNLSLTRCAQALFVSETHLSKQLKQMTGMTFLEYLTTYRLKKAQELLRNPQLQYTITDIATKVGYEDAHYFSRVFRKKLGQSPLQYRQH</sequence>
<dbReference type="EMBL" id="JBHSSD010000037">
    <property type="protein sequence ID" value="MFC6164730.1"/>
    <property type="molecule type" value="Genomic_DNA"/>
</dbReference>
<dbReference type="InterPro" id="IPR018060">
    <property type="entry name" value="HTH_AraC"/>
</dbReference>
<accession>A0ABW1R559</accession>
<keyword evidence="3" id="KW-0804">Transcription</keyword>
<reference evidence="8" key="1">
    <citation type="journal article" date="2019" name="Int. J. Syst. Evol. Microbiol.">
        <title>The Global Catalogue of Microorganisms (GCM) 10K type strain sequencing project: providing services to taxonomists for standard genome sequencing and annotation.</title>
        <authorList>
            <consortium name="The Broad Institute Genomics Platform"/>
            <consortium name="The Broad Institute Genome Sequencing Center for Infectious Disease"/>
            <person name="Wu L."/>
            <person name="Ma J."/>
        </authorList>
    </citation>
    <scope>NUCLEOTIDE SEQUENCE [LARGE SCALE GENOMIC DNA]</scope>
    <source>
        <strain evidence="8">CCM 8932</strain>
    </source>
</reference>
<dbReference type="Gene3D" id="1.10.10.60">
    <property type="entry name" value="Homeodomain-like"/>
    <property type="match status" value="2"/>
</dbReference>
<dbReference type="Pfam" id="PF12833">
    <property type="entry name" value="HTH_18"/>
    <property type="match status" value="1"/>
</dbReference>
<keyword evidence="2" id="KW-0238">DNA-binding</keyword>
<protein>
    <submittedName>
        <fullName evidence="7">Response regulator</fullName>
    </submittedName>
</protein>
<evidence type="ECO:0000259" key="6">
    <source>
        <dbReference type="PROSITE" id="PS50110"/>
    </source>
</evidence>
<dbReference type="PANTHER" id="PTHR43280:SF28">
    <property type="entry name" value="HTH-TYPE TRANSCRIPTIONAL ACTIVATOR RHAS"/>
    <property type="match status" value="1"/>
</dbReference>
<dbReference type="PROSITE" id="PS01124">
    <property type="entry name" value="HTH_ARAC_FAMILY_2"/>
    <property type="match status" value="1"/>
</dbReference>
<dbReference type="PANTHER" id="PTHR43280">
    <property type="entry name" value="ARAC-FAMILY TRANSCRIPTIONAL REGULATOR"/>
    <property type="match status" value="1"/>
</dbReference>
<dbReference type="SMART" id="SM00448">
    <property type="entry name" value="REC"/>
    <property type="match status" value="1"/>
</dbReference>
<evidence type="ECO:0000313" key="7">
    <source>
        <dbReference type="EMBL" id="MFC6164730.1"/>
    </source>
</evidence>
<evidence type="ECO:0000256" key="4">
    <source>
        <dbReference type="PROSITE-ProRule" id="PRU00169"/>
    </source>
</evidence>
<dbReference type="InterPro" id="IPR011006">
    <property type="entry name" value="CheY-like_superfamily"/>
</dbReference>
<dbReference type="RefSeq" id="WP_137640542.1">
    <property type="nucleotide sequence ID" value="NZ_BJDK01000022.1"/>
</dbReference>
<evidence type="ECO:0000256" key="1">
    <source>
        <dbReference type="ARBA" id="ARBA00023015"/>
    </source>
</evidence>
<keyword evidence="8" id="KW-1185">Reference proteome</keyword>
<proteinExistence type="predicted"/>
<dbReference type="Gene3D" id="3.40.50.2300">
    <property type="match status" value="1"/>
</dbReference>
<evidence type="ECO:0000256" key="2">
    <source>
        <dbReference type="ARBA" id="ARBA00023125"/>
    </source>
</evidence>
<dbReference type="PRINTS" id="PR00032">
    <property type="entry name" value="HTHARAC"/>
</dbReference>
<dbReference type="Proteomes" id="UP001596253">
    <property type="component" value="Unassembled WGS sequence"/>
</dbReference>
<name>A0ABW1R559_9LACO</name>
<feature type="domain" description="HTH araC/xylS-type" evidence="5">
    <location>
        <begin position="138"/>
        <end position="239"/>
    </location>
</feature>
<evidence type="ECO:0000259" key="5">
    <source>
        <dbReference type="PROSITE" id="PS01124"/>
    </source>
</evidence>
<dbReference type="InterPro" id="IPR020449">
    <property type="entry name" value="Tscrpt_reg_AraC-type_HTH"/>
</dbReference>
<gene>
    <name evidence="7" type="ORF">ACFP3T_08630</name>
</gene>
<comment type="caution">
    <text evidence="7">The sequence shown here is derived from an EMBL/GenBank/DDBJ whole genome shotgun (WGS) entry which is preliminary data.</text>
</comment>
<dbReference type="InterPro" id="IPR018062">
    <property type="entry name" value="HTH_AraC-typ_CS"/>
</dbReference>
<dbReference type="InterPro" id="IPR009057">
    <property type="entry name" value="Homeodomain-like_sf"/>
</dbReference>
<dbReference type="CDD" id="cd17536">
    <property type="entry name" value="REC_YesN-like"/>
    <property type="match status" value="1"/>
</dbReference>
<keyword evidence="1" id="KW-0805">Transcription regulation</keyword>
<dbReference type="Pfam" id="PF00072">
    <property type="entry name" value="Response_reg"/>
    <property type="match status" value="1"/>
</dbReference>
<dbReference type="SUPFAM" id="SSF46689">
    <property type="entry name" value="Homeodomain-like"/>
    <property type="match status" value="2"/>
</dbReference>
<dbReference type="PROSITE" id="PS50110">
    <property type="entry name" value="RESPONSE_REGULATORY"/>
    <property type="match status" value="1"/>
</dbReference>
<dbReference type="SMART" id="SM00342">
    <property type="entry name" value="HTH_ARAC"/>
    <property type="match status" value="1"/>
</dbReference>
<feature type="modified residue" description="4-aspartylphosphate" evidence="4">
    <location>
        <position position="55"/>
    </location>
</feature>
<keyword evidence="4" id="KW-0597">Phosphoprotein</keyword>